<evidence type="ECO:0000256" key="11">
    <source>
        <dbReference type="PIRNR" id="PIRNR002356"/>
    </source>
</evidence>
<sequence>MKLSLAFASLLAVPAMVAAKTYFKETFDDKSWESRWVQSTHKEDYGKFKVSPGKFYADKKGSRGLQTSEDAKFYALTAPFDEVLDNSDKPLVVQFTVKFEQNIDCGGGYVKLLPPGTDPKTVHGETPYNIMFGPDICGSSKKTHVILNHDGKNHDNTEQFLPLSDQLTHLHRLTLNPDGTYEILNDEEKHNGTIFNHWNILPPKKIKDPKASKPEDWVDKEFIADPEDTKPSDWDDAPEYIADPDAKKPEDWDDDMDGEWEVPKIKNPDYKGEWKAKQIKNPNYKGPWVHPEIDNPEYKEDASIGKYKSAYIAFDLWQVKSGTIFDDIIVTDSVEEAEAFAKETFLKKQPKEKAEKDKLDEEERKKMEAEAAKAAKEAEEKEKEEKAKEKEEEKEEVEAQEAEEAKEEEEGHDEL</sequence>
<evidence type="ECO:0000256" key="5">
    <source>
        <dbReference type="ARBA" id="ARBA00022734"/>
    </source>
</evidence>
<feature type="chain" id="PRO_5041780818" description="Calreticulin" evidence="14">
    <location>
        <begin position="20"/>
        <end position="415"/>
    </location>
</feature>
<dbReference type="InterPro" id="IPR018124">
    <property type="entry name" value="Calret/calnex_CS"/>
</dbReference>
<keyword evidence="9" id="KW-0106">Calcium</keyword>
<feature type="region of interest" description="Disordered" evidence="15">
    <location>
        <begin position="224"/>
        <end position="255"/>
    </location>
</feature>
<feature type="region of interest" description="Disordered" evidence="15">
    <location>
        <begin position="342"/>
        <end position="415"/>
    </location>
</feature>
<dbReference type="PROSITE" id="PS00805">
    <property type="entry name" value="CALRETICULIN_REPEAT"/>
    <property type="match status" value="1"/>
</dbReference>
<evidence type="ECO:0000256" key="8">
    <source>
        <dbReference type="ARBA" id="ARBA00022833"/>
    </source>
</evidence>
<evidence type="ECO:0000256" key="14">
    <source>
        <dbReference type="RuleBase" id="RU362126"/>
    </source>
</evidence>
<dbReference type="PANTHER" id="PTHR11073">
    <property type="entry name" value="CALRETICULIN AND CALNEXIN"/>
    <property type="match status" value="1"/>
</dbReference>
<evidence type="ECO:0000256" key="1">
    <source>
        <dbReference type="ARBA" id="ARBA00004319"/>
    </source>
</evidence>
<dbReference type="PROSITE" id="PS00804">
    <property type="entry name" value="CALRETICULIN_2"/>
    <property type="match status" value="1"/>
</dbReference>
<keyword evidence="10 11" id="KW-0143">Chaperone</keyword>
<evidence type="ECO:0000256" key="3">
    <source>
        <dbReference type="ARBA" id="ARBA00022723"/>
    </source>
</evidence>
<dbReference type="PIRSF" id="PIRSF002356">
    <property type="entry name" value="Calreticulin"/>
    <property type="match status" value="1"/>
</dbReference>
<dbReference type="AlphaFoldDB" id="A0AAD5SJJ2"/>
<evidence type="ECO:0000256" key="9">
    <source>
        <dbReference type="ARBA" id="ARBA00022837"/>
    </source>
</evidence>
<gene>
    <name evidence="16" type="primary">CRT1</name>
    <name evidence="16" type="ORF">HK097_000923</name>
</gene>
<dbReference type="GO" id="GO:0036503">
    <property type="term" value="P:ERAD pathway"/>
    <property type="evidence" value="ECO:0007669"/>
    <property type="project" value="TreeGrafter"/>
</dbReference>
<dbReference type="GO" id="GO:0051082">
    <property type="term" value="F:unfolded protein binding"/>
    <property type="evidence" value="ECO:0007669"/>
    <property type="project" value="InterPro"/>
</dbReference>
<feature type="binding site" evidence="12">
    <location>
        <position position="109"/>
    </location>
    <ligand>
        <name>an alpha-D-glucoside</name>
        <dbReference type="ChEBI" id="CHEBI:22390"/>
    </ligand>
</feature>
<reference evidence="16" key="1">
    <citation type="submission" date="2020-05" db="EMBL/GenBank/DDBJ databases">
        <title>Phylogenomic resolution of chytrid fungi.</title>
        <authorList>
            <person name="Stajich J.E."/>
            <person name="Amses K."/>
            <person name="Simmons R."/>
            <person name="Seto K."/>
            <person name="Myers J."/>
            <person name="Bonds A."/>
            <person name="Quandt C.A."/>
            <person name="Barry K."/>
            <person name="Liu P."/>
            <person name="Grigoriev I."/>
            <person name="Longcore J.E."/>
            <person name="James T.Y."/>
        </authorList>
    </citation>
    <scope>NUCLEOTIDE SEQUENCE</scope>
    <source>
        <strain evidence="16">JEL0318</strain>
    </source>
</reference>
<keyword evidence="4 14" id="KW-0732">Signal</keyword>
<dbReference type="GO" id="GO:0005789">
    <property type="term" value="C:endoplasmic reticulum membrane"/>
    <property type="evidence" value="ECO:0007669"/>
    <property type="project" value="TreeGrafter"/>
</dbReference>
<proteinExistence type="inferred from homology"/>
<keyword evidence="7 11" id="KW-0256">Endoplasmic reticulum</keyword>
<keyword evidence="6" id="KW-0677">Repeat</keyword>
<dbReference type="EMBL" id="JADGJD010000118">
    <property type="protein sequence ID" value="KAJ3054752.1"/>
    <property type="molecule type" value="Genomic_DNA"/>
</dbReference>
<dbReference type="InterPro" id="IPR013320">
    <property type="entry name" value="ConA-like_dom_sf"/>
</dbReference>
<keyword evidence="17" id="KW-1185">Reference proteome</keyword>
<comment type="similarity">
    <text evidence="2 11 14">Belongs to the calreticulin family.</text>
</comment>
<dbReference type="GO" id="GO:0030246">
    <property type="term" value="F:carbohydrate binding"/>
    <property type="evidence" value="ECO:0007669"/>
    <property type="project" value="UniProtKB-KW"/>
</dbReference>
<dbReference type="Proteomes" id="UP001212841">
    <property type="component" value="Unassembled WGS sequence"/>
</dbReference>
<comment type="caution">
    <text evidence="16">The sequence shown here is derived from an EMBL/GenBank/DDBJ whole genome shotgun (WGS) entry which is preliminary data.</text>
</comment>
<dbReference type="PRINTS" id="PR00626">
    <property type="entry name" value="CALRETICULIN"/>
</dbReference>
<feature type="binding site" evidence="12">
    <location>
        <position position="128"/>
    </location>
    <ligand>
        <name>an alpha-D-glucoside</name>
        <dbReference type="ChEBI" id="CHEBI:22390"/>
    </ligand>
</feature>
<accession>A0AAD5SJJ2</accession>
<dbReference type="FunFam" id="2.10.250.10:FF:000002">
    <property type="entry name" value="Calreticulin"/>
    <property type="match status" value="1"/>
</dbReference>
<keyword evidence="8" id="KW-0862">Zinc</keyword>
<dbReference type="SUPFAM" id="SSF49899">
    <property type="entry name" value="Concanavalin A-like lectins/glucanases"/>
    <property type="match status" value="1"/>
</dbReference>
<dbReference type="SUPFAM" id="SSF63887">
    <property type="entry name" value="P-domain of calnexin/calreticulin"/>
    <property type="match status" value="1"/>
</dbReference>
<feature type="binding site" evidence="12">
    <location>
        <position position="135"/>
    </location>
    <ligand>
        <name>an alpha-D-glucoside</name>
        <dbReference type="ChEBI" id="CHEBI:22390"/>
    </ligand>
</feature>
<keyword evidence="13" id="KW-1015">Disulfide bond</keyword>
<keyword evidence="5" id="KW-0430">Lectin</keyword>
<dbReference type="PROSITE" id="PS00803">
    <property type="entry name" value="CALRETICULIN_1"/>
    <property type="match status" value="1"/>
</dbReference>
<feature type="binding site" evidence="12">
    <location>
        <position position="111"/>
    </location>
    <ligand>
        <name>an alpha-D-glucoside</name>
        <dbReference type="ChEBI" id="CHEBI:22390"/>
    </ligand>
</feature>
<name>A0AAD5SJJ2_9FUNG</name>
<evidence type="ECO:0000256" key="6">
    <source>
        <dbReference type="ARBA" id="ARBA00022737"/>
    </source>
</evidence>
<dbReference type="GO" id="GO:0006457">
    <property type="term" value="P:protein folding"/>
    <property type="evidence" value="ECO:0007669"/>
    <property type="project" value="InterPro"/>
</dbReference>
<comment type="subcellular location">
    <subcellularLocation>
        <location evidence="1 11">Endoplasmic reticulum lumen</location>
    </subcellularLocation>
</comment>
<feature type="signal peptide" evidence="14">
    <location>
        <begin position="1"/>
        <end position="19"/>
    </location>
</feature>
<dbReference type="InterPro" id="IPR009033">
    <property type="entry name" value="Calreticulin/calnexin_P_dom_sf"/>
</dbReference>
<feature type="compositionally biased region" description="Acidic residues" evidence="15">
    <location>
        <begin position="392"/>
        <end position="415"/>
    </location>
</feature>
<dbReference type="PANTHER" id="PTHR11073:SF2">
    <property type="entry name" value="CALRETICULIN"/>
    <property type="match status" value="1"/>
</dbReference>
<evidence type="ECO:0000256" key="15">
    <source>
        <dbReference type="SAM" id="MobiDB-lite"/>
    </source>
</evidence>
<dbReference type="GO" id="GO:0005788">
    <property type="term" value="C:endoplasmic reticulum lumen"/>
    <property type="evidence" value="ECO:0007669"/>
    <property type="project" value="UniProtKB-SubCell"/>
</dbReference>
<evidence type="ECO:0000256" key="2">
    <source>
        <dbReference type="ARBA" id="ARBA00010983"/>
    </source>
</evidence>
<evidence type="ECO:0000313" key="16">
    <source>
        <dbReference type="EMBL" id="KAJ3054752.1"/>
    </source>
</evidence>
<feature type="disulfide bond" evidence="13">
    <location>
        <begin position="105"/>
        <end position="137"/>
    </location>
</feature>
<evidence type="ECO:0000256" key="10">
    <source>
        <dbReference type="ARBA" id="ARBA00023186"/>
    </source>
</evidence>
<dbReference type="Gene3D" id="2.60.120.200">
    <property type="match status" value="1"/>
</dbReference>
<keyword evidence="3" id="KW-0479">Metal-binding</keyword>
<dbReference type="Pfam" id="PF00262">
    <property type="entry name" value="Calreticulin"/>
    <property type="match status" value="2"/>
</dbReference>
<organism evidence="16 17">
    <name type="scientific">Rhizophlyctis rosea</name>
    <dbReference type="NCBI Taxonomy" id="64517"/>
    <lineage>
        <taxon>Eukaryota</taxon>
        <taxon>Fungi</taxon>
        <taxon>Fungi incertae sedis</taxon>
        <taxon>Chytridiomycota</taxon>
        <taxon>Chytridiomycota incertae sedis</taxon>
        <taxon>Chytridiomycetes</taxon>
        <taxon>Rhizophlyctidales</taxon>
        <taxon>Rhizophlyctidaceae</taxon>
        <taxon>Rhizophlyctis</taxon>
    </lineage>
</organism>
<dbReference type="InterPro" id="IPR009169">
    <property type="entry name" value="Calreticulin"/>
</dbReference>
<feature type="compositionally biased region" description="Basic and acidic residues" evidence="15">
    <location>
        <begin position="342"/>
        <end position="391"/>
    </location>
</feature>
<dbReference type="InterPro" id="IPR001580">
    <property type="entry name" value="Calret/calnex"/>
</dbReference>
<dbReference type="GO" id="GO:0005509">
    <property type="term" value="F:calcium ion binding"/>
    <property type="evidence" value="ECO:0007669"/>
    <property type="project" value="InterPro"/>
</dbReference>
<evidence type="ECO:0000313" key="17">
    <source>
        <dbReference type="Proteomes" id="UP001212841"/>
    </source>
</evidence>
<feature type="compositionally biased region" description="Basic and acidic residues" evidence="15">
    <location>
        <begin position="224"/>
        <end position="233"/>
    </location>
</feature>
<dbReference type="Gene3D" id="2.10.250.10">
    <property type="entry name" value="Calreticulin/calnexin, P domain"/>
    <property type="match status" value="1"/>
</dbReference>
<feature type="binding site" evidence="12">
    <location>
        <position position="315"/>
    </location>
    <ligand>
        <name>an alpha-D-glucoside</name>
        <dbReference type="ChEBI" id="CHEBI:22390"/>
    </ligand>
</feature>
<evidence type="ECO:0000256" key="4">
    <source>
        <dbReference type="ARBA" id="ARBA00022729"/>
    </source>
</evidence>
<protein>
    <recommendedName>
        <fullName evidence="11">Calreticulin</fullName>
    </recommendedName>
</protein>
<evidence type="ECO:0000256" key="7">
    <source>
        <dbReference type="ARBA" id="ARBA00022824"/>
    </source>
</evidence>
<evidence type="ECO:0000256" key="13">
    <source>
        <dbReference type="PIRSR" id="PIRSR002356-3"/>
    </source>
</evidence>
<evidence type="ECO:0000256" key="12">
    <source>
        <dbReference type="PIRSR" id="PIRSR002356-1"/>
    </source>
</evidence>